<gene>
    <name evidence="1" type="ORF">BD310DRAFT_1016639</name>
</gene>
<accession>A0A4Q9PU92</accession>
<protein>
    <submittedName>
        <fullName evidence="1">Uncharacterized protein</fullName>
    </submittedName>
</protein>
<evidence type="ECO:0000313" key="1">
    <source>
        <dbReference type="EMBL" id="TBU58081.1"/>
    </source>
</evidence>
<proteinExistence type="predicted"/>
<sequence length="329" mass="36460">MDVKYLSGTAGAMLVDQTTDNIVSCFQKVSVINKRLHGSRGVRTRSTDFWAGVLVRAPPNMDEISFVLTEDFHAMGGLYRSNMTPQQRRRLLLALTALLAHYEASPDSDACQRTLLILQKIFSFNAAVLEQVPWEVVQYDIQLELQSLLHWLRKRLLVGGSDGRPSQWDFGVAAAIGVLARCLFAPVSSCARTDEQRDASIVRVRQIIADLEVSLRHAVVNIEGRRYVAVRLIHSAGLVLETLCQSEPALTAVAGNFAAVVEETSAIGNLQASYDPVWMDRIVTVHLRRLMTRLKTCRAAGTESGSNLMKLPLAGTRVLERPEVIHMVL</sequence>
<evidence type="ECO:0000313" key="2">
    <source>
        <dbReference type="Proteomes" id="UP000292082"/>
    </source>
</evidence>
<keyword evidence="2" id="KW-1185">Reference proteome</keyword>
<reference evidence="1 2" key="1">
    <citation type="submission" date="2019-01" db="EMBL/GenBank/DDBJ databases">
        <title>Draft genome sequences of three monokaryotic isolates of the white-rot basidiomycete fungus Dichomitus squalens.</title>
        <authorList>
            <consortium name="DOE Joint Genome Institute"/>
            <person name="Lopez S.C."/>
            <person name="Andreopoulos B."/>
            <person name="Pangilinan J."/>
            <person name="Lipzen A."/>
            <person name="Riley R."/>
            <person name="Ahrendt S."/>
            <person name="Ng V."/>
            <person name="Barry K."/>
            <person name="Daum C."/>
            <person name="Grigoriev I.V."/>
            <person name="Hilden K.S."/>
            <person name="Makela M.R."/>
            <person name="de Vries R.P."/>
        </authorList>
    </citation>
    <scope>NUCLEOTIDE SEQUENCE [LARGE SCALE GENOMIC DNA]</scope>
    <source>
        <strain evidence="1 2">CBS 464.89</strain>
    </source>
</reference>
<dbReference type="Proteomes" id="UP000292082">
    <property type="component" value="Unassembled WGS sequence"/>
</dbReference>
<dbReference type="AlphaFoldDB" id="A0A4Q9PU92"/>
<dbReference type="EMBL" id="ML145129">
    <property type="protein sequence ID" value="TBU58081.1"/>
    <property type="molecule type" value="Genomic_DNA"/>
</dbReference>
<organism evidence="1 2">
    <name type="scientific">Dichomitus squalens</name>
    <dbReference type="NCBI Taxonomy" id="114155"/>
    <lineage>
        <taxon>Eukaryota</taxon>
        <taxon>Fungi</taxon>
        <taxon>Dikarya</taxon>
        <taxon>Basidiomycota</taxon>
        <taxon>Agaricomycotina</taxon>
        <taxon>Agaricomycetes</taxon>
        <taxon>Polyporales</taxon>
        <taxon>Polyporaceae</taxon>
        <taxon>Dichomitus</taxon>
    </lineage>
</organism>
<name>A0A4Q9PU92_9APHY</name>